<gene>
    <name evidence="2" type="ORF">E0W69_003755</name>
</gene>
<dbReference type="Proteomes" id="UP000292424">
    <property type="component" value="Chromosome"/>
</dbReference>
<feature type="region of interest" description="Disordered" evidence="1">
    <location>
        <begin position="62"/>
        <end position="84"/>
    </location>
</feature>
<dbReference type="AlphaFoldDB" id="A0A5P2GCG2"/>
<dbReference type="OrthoDB" id="680877at2"/>
<feature type="compositionally biased region" description="Acidic residues" evidence="1">
    <location>
        <begin position="74"/>
        <end position="84"/>
    </location>
</feature>
<proteinExistence type="predicted"/>
<accession>A0A5P2GCG2</accession>
<evidence type="ECO:0000313" key="2">
    <source>
        <dbReference type="EMBL" id="QES90903.1"/>
    </source>
</evidence>
<evidence type="ECO:0000256" key="1">
    <source>
        <dbReference type="SAM" id="MobiDB-lite"/>
    </source>
</evidence>
<dbReference type="EMBL" id="CP044016">
    <property type="protein sequence ID" value="QES90903.1"/>
    <property type="molecule type" value="Genomic_DNA"/>
</dbReference>
<organism evidence="2 3">
    <name type="scientific">Rhizosphaericola mali</name>
    <dbReference type="NCBI Taxonomy" id="2545455"/>
    <lineage>
        <taxon>Bacteria</taxon>
        <taxon>Pseudomonadati</taxon>
        <taxon>Bacteroidota</taxon>
        <taxon>Chitinophagia</taxon>
        <taxon>Chitinophagales</taxon>
        <taxon>Chitinophagaceae</taxon>
        <taxon>Rhizosphaericola</taxon>
    </lineage>
</organism>
<name>A0A5P2GCG2_9BACT</name>
<evidence type="ECO:0000313" key="3">
    <source>
        <dbReference type="Proteomes" id="UP000292424"/>
    </source>
</evidence>
<keyword evidence="3" id="KW-1185">Reference proteome</keyword>
<sequence>MIASLKPSEGDPIYEKSDDIYAHSKKVALKSDTNSLASELDEGLDVPGASLDDQDELIGEEDEENNYYSLGGEDHDDLEQDEND</sequence>
<reference evidence="2 3" key="1">
    <citation type="submission" date="2019-09" db="EMBL/GenBank/DDBJ databases">
        <title>Complete genome sequence of Arachidicoccus sp. B3-10 isolated from apple orchard soil.</title>
        <authorList>
            <person name="Kim H.S."/>
            <person name="Han K.-I."/>
            <person name="Suh M.K."/>
            <person name="Lee K.C."/>
            <person name="Eom M.K."/>
            <person name="Kim J.-S."/>
            <person name="Kang S.W."/>
            <person name="Sin Y."/>
            <person name="Lee J.-S."/>
        </authorList>
    </citation>
    <scope>NUCLEOTIDE SEQUENCE [LARGE SCALE GENOMIC DNA]</scope>
    <source>
        <strain evidence="2 3">B3-10</strain>
    </source>
</reference>
<dbReference type="KEGG" id="arac:E0W69_003755"/>
<protein>
    <submittedName>
        <fullName evidence="2">Uncharacterized protein</fullName>
    </submittedName>
</protein>